<dbReference type="InterPro" id="IPR036249">
    <property type="entry name" value="Thioredoxin-like_sf"/>
</dbReference>
<evidence type="ECO:0000313" key="1">
    <source>
        <dbReference type="EMBL" id="MEQ3554096.1"/>
    </source>
</evidence>
<proteinExistence type="predicted"/>
<reference evidence="1 2" key="1">
    <citation type="submission" date="2024-03" db="EMBL/GenBank/DDBJ databases">
        <title>Draft genome sequence of Pseudonocardia nematodicida JCM 31783.</title>
        <authorList>
            <person name="Butdee W."/>
            <person name="Duangmal K."/>
        </authorList>
    </citation>
    <scope>NUCLEOTIDE SEQUENCE [LARGE SCALE GENOMIC DNA]</scope>
    <source>
        <strain evidence="1 2">JCM 31783</strain>
    </source>
</reference>
<dbReference type="PANTHER" id="PTHR31902:SF22">
    <property type="entry name" value="SLL1203 PROTEIN"/>
    <property type="match status" value="1"/>
</dbReference>
<dbReference type="PANTHER" id="PTHR31902">
    <property type="entry name" value="ACTIN PATCHES DISTAL PROTEIN 1"/>
    <property type="match status" value="1"/>
</dbReference>
<organism evidence="1 2">
    <name type="scientific">Pseudonocardia nematodicida</name>
    <dbReference type="NCBI Taxonomy" id="1206997"/>
    <lineage>
        <taxon>Bacteria</taxon>
        <taxon>Bacillati</taxon>
        <taxon>Actinomycetota</taxon>
        <taxon>Actinomycetes</taxon>
        <taxon>Pseudonocardiales</taxon>
        <taxon>Pseudonocardiaceae</taxon>
        <taxon>Pseudonocardia</taxon>
    </lineage>
</organism>
<sequence length="301" mass="30402">MTTGATVDRALASAPETAGCAASSERAGEPLAGTAPAARRLVAVEHVGAWPRAVADHADPDVAQLFARLRGEGVVLLLIRRTGRAGRTTSDTGRTVFVADLAPGASRVVRRTVRGTSDLARIPTSVDGGEPVTDPVLLVCAHGRRDVCCAVHGRALAADLADADADVWECTHLGGHRFAPTGLVLPTGYAYGRLDTGTGLAALKAAAGGGVDPWSCRGHVGLSPAAQVAELAVRGHTGIGDAGALVVDPAAGPGPVAVAHRDGRVWTVDVRPDDGVAPRPPSCGAQLEPVVPLAAGRVTGS</sequence>
<protein>
    <submittedName>
        <fullName evidence="1">Sucrase ferredoxin</fullName>
    </submittedName>
</protein>
<dbReference type="EMBL" id="JBEDNQ010000013">
    <property type="protein sequence ID" value="MEQ3554096.1"/>
    <property type="molecule type" value="Genomic_DNA"/>
</dbReference>
<dbReference type="InterPro" id="IPR009737">
    <property type="entry name" value="Aim32/Apd1-like"/>
</dbReference>
<dbReference type="Proteomes" id="UP001494902">
    <property type="component" value="Unassembled WGS sequence"/>
</dbReference>
<evidence type="ECO:0000313" key="2">
    <source>
        <dbReference type="Proteomes" id="UP001494902"/>
    </source>
</evidence>
<name>A0ABV1KI19_9PSEU</name>
<accession>A0ABV1KI19</accession>
<dbReference type="Pfam" id="PF06999">
    <property type="entry name" value="Suc_Fer-like"/>
    <property type="match status" value="1"/>
</dbReference>
<dbReference type="SUPFAM" id="SSF52833">
    <property type="entry name" value="Thioredoxin-like"/>
    <property type="match status" value="1"/>
</dbReference>
<keyword evidence="2" id="KW-1185">Reference proteome</keyword>
<gene>
    <name evidence="1" type="ORF">WIS52_26805</name>
</gene>
<dbReference type="RefSeq" id="WP_349301169.1">
    <property type="nucleotide sequence ID" value="NZ_JBEDNQ010000013.1"/>
</dbReference>
<comment type="caution">
    <text evidence="1">The sequence shown here is derived from an EMBL/GenBank/DDBJ whole genome shotgun (WGS) entry which is preliminary data.</text>
</comment>